<dbReference type="Proteomes" id="UP000887581">
    <property type="component" value="Unplaced"/>
</dbReference>
<keyword evidence="1" id="KW-1185">Reference proteome</keyword>
<dbReference type="AlphaFoldDB" id="A0A915PDT2"/>
<organism evidence="1 2">
    <name type="scientific">Setaria digitata</name>
    <dbReference type="NCBI Taxonomy" id="48799"/>
    <lineage>
        <taxon>Eukaryota</taxon>
        <taxon>Metazoa</taxon>
        <taxon>Ecdysozoa</taxon>
        <taxon>Nematoda</taxon>
        <taxon>Chromadorea</taxon>
        <taxon>Rhabditida</taxon>
        <taxon>Spirurina</taxon>
        <taxon>Spiruromorpha</taxon>
        <taxon>Filarioidea</taxon>
        <taxon>Setariidae</taxon>
        <taxon>Setaria</taxon>
    </lineage>
</organism>
<accession>A0A915PDT2</accession>
<dbReference type="WBParaSite" id="sdigi.contig1127.g10205.t1">
    <property type="protein sequence ID" value="sdigi.contig1127.g10205.t1"/>
    <property type="gene ID" value="sdigi.contig1127.g10205"/>
</dbReference>
<name>A0A915PDT2_9BILA</name>
<reference evidence="2" key="1">
    <citation type="submission" date="2022-11" db="UniProtKB">
        <authorList>
            <consortium name="WormBaseParasite"/>
        </authorList>
    </citation>
    <scope>IDENTIFICATION</scope>
</reference>
<proteinExistence type="predicted"/>
<protein>
    <submittedName>
        <fullName evidence="2">Uncharacterized protein</fullName>
    </submittedName>
</protein>
<sequence>MCRSLKNDLTVDPGLPMFFLKDKLDKPEELDKYALDKESVRVKYKKRLDELQNKKPSIVCALGTLQLKETFVQVFEIDVASPAEDQMTVECCCDGNHLCNHDMNSYQAFNLLPLYMENPLCSRSISSFRFIFLSGPHQYCAVHYDFVLRKVVSLYINVNMDLPREGDYEAYQQLGCRFIEAKIRPHIPIHCKNEVYKRDDTLLGRLIYMCTCPGKALSERLNESACDVELEKKITGKAMADTKKIGAPSCYYINLITETENYAPTGIGMFLANNITVRSNESFWCYDQLILTESHGKLIANWSSGEVKVTMYPEIRETCIRMSTENGAYVCASFRSGAFCCCKNYNDIPCNKQKQIQSIIMQDLVPFHSVWVEKKEQLRHWQNFCIKPDRNTEKCKSPMGCYLVRHATSLRTVSTDLPAGCISNIDQPLLQKYPYLALCSNYLKNGFATRCFYTDTRDAVTNIPLVTCCCNKNRYNDCPLPAFTPMLGYTYNTSRNT</sequence>
<evidence type="ECO:0000313" key="1">
    <source>
        <dbReference type="Proteomes" id="UP000887581"/>
    </source>
</evidence>
<evidence type="ECO:0000313" key="2">
    <source>
        <dbReference type="WBParaSite" id="sdigi.contig1127.g10205.t1"/>
    </source>
</evidence>